<reference evidence="2 3" key="1">
    <citation type="submission" date="2021-05" db="EMBL/GenBank/DDBJ databases">
        <title>Culturable bacteria isolated from Daya Bay.</title>
        <authorList>
            <person name="Zheng W."/>
            <person name="Yu S."/>
            <person name="Huang Y."/>
        </authorList>
    </citation>
    <scope>NUCLEOTIDE SEQUENCE [LARGE SCALE GENOMIC DNA]</scope>
    <source>
        <strain evidence="2 3">DP4N28-5</strain>
    </source>
</reference>
<name>A0ABS6T421_9RHOB</name>
<organism evidence="2 3">
    <name type="scientific">Maritimibacter dapengensis</name>
    <dbReference type="NCBI Taxonomy" id="2836868"/>
    <lineage>
        <taxon>Bacteria</taxon>
        <taxon>Pseudomonadati</taxon>
        <taxon>Pseudomonadota</taxon>
        <taxon>Alphaproteobacteria</taxon>
        <taxon>Rhodobacterales</taxon>
        <taxon>Roseobacteraceae</taxon>
        <taxon>Maritimibacter</taxon>
    </lineage>
</organism>
<keyword evidence="3" id="KW-1185">Reference proteome</keyword>
<evidence type="ECO:0000256" key="1">
    <source>
        <dbReference type="SAM" id="Phobius"/>
    </source>
</evidence>
<sequence>MKQAIWLVAMTVAALELAFLRLGFDVVADVAYGTIAIMALLIACTFLWLWFERTTPLAIGMVVSWLGISWMAGWWWAYNLMGTPTWAQDHPALFAVLALPIVGAVLHFAVIQRSFGFHGLHFLWPVLGAIAVSCAVHVVHIGF</sequence>
<dbReference type="EMBL" id="JAHUZE010000002">
    <property type="protein sequence ID" value="MBV7379291.1"/>
    <property type="molecule type" value="Genomic_DNA"/>
</dbReference>
<dbReference type="Proteomes" id="UP000756530">
    <property type="component" value="Unassembled WGS sequence"/>
</dbReference>
<gene>
    <name evidence="2" type="ORF">KJP28_10150</name>
</gene>
<proteinExistence type="predicted"/>
<evidence type="ECO:0000313" key="2">
    <source>
        <dbReference type="EMBL" id="MBV7379291.1"/>
    </source>
</evidence>
<comment type="caution">
    <text evidence="2">The sequence shown here is derived from an EMBL/GenBank/DDBJ whole genome shotgun (WGS) entry which is preliminary data.</text>
</comment>
<keyword evidence="1" id="KW-0472">Membrane</keyword>
<keyword evidence="1" id="KW-0812">Transmembrane</keyword>
<feature type="transmembrane region" description="Helical" evidence="1">
    <location>
        <begin position="57"/>
        <end position="78"/>
    </location>
</feature>
<feature type="transmembrane region" description="Helical" evidence="1">
    <location>
        <begin position="90"/>
        <end position="110"/>
    </location>
</feature>
<dbReference type="RefSeq" id="WP_218392432.1">
    <property type="nucleotide sequence ID" value="NZ_JAHUZE010000002.1"/>
</dbReference>
<feature type="transmembrane region" description="Helical" evidence="1">
    <location>
        <begin position="30"/>
        <end position="50"/>
    </location>
</feature>
<feature type="transmembrane region" description="Helical" evidence="1">
    <location>
        <begin position="122"/>
        <end position="142"/>
    </location>
</feature>
<protein>
    <submittedName>
        <fullName evidence="2">Uncharacterized protein</fullName>
    </submittedName>
</protein>
<keyword evidence="1" id="KW-1133">Transmembrane helix</keyword>
<evidence type="ECO:0000313" key="3">
    <source>
        <dbReference type="Proteomes" id="UP000756530"/>
    </source>
</evidence>
<accession>A0ABS6T421</accession>